<dbReference type="InterPro" id="IPR004152">
    <property type="entry name" value="GAT_dom"/>
</dbReference>
<dbReference type="Gene3D" id="1.25.40.90">
    <property type="match status" value="1"/>
</dbReference>
<evidence type="ECO:0000256" key="1">
    <source>
        <dbReference type="ARBA" id="ARBA00004150"/>
    </source>
</evidence>
<feature type="compositionally biased region" description="Polar residues" evidence="10">
    <location>
        <begin position="774"/>
        <end position="784"/>
    </location>
</feature>
<dbReference type="GO" id="GO:0006893">
    <property type="term" value="P:Golgi to plasma membrane transport"/>
    <property type="evidence" value="ECO:0007669"/>
    <property type="project" value="TreeGrafter"/>
</dbReference>
<evidence type="ECO:0000259" key="12">
    <source>
        <dbReference type="PROSITE" id="PS50180"/>
    </source>
</evidence>
<dbReference type="GO" id="GO:0034394">
    <property type="term" value="P:protein localization to cell surface"/>
    <property type="evidence" value="ECO:0007669"/>
    <property type="project" value="TreeGrafter"/>
</dbReference>
<feature type="region of interest" description="Disordered" evidence="10">
    <location>
        <begin position="909"/>
        <end position="993"/>
    </location>
</feature>
<dbReference type="PANTHER" id="PTHR45905">
    <property type="entry name" value="GOLGI-LOCALIZED, GAMMA-ADAPTIN EAR CONTAINING, ARF BINDING PROTEIN"/>
    <property type="match status" value="1"/>
</dbReference>
<organism evidence="14">
    <name type="scientific">Cacopsylla melanoneura</name>
    <dbReference type="NCBI Taxonomy" id="428564"/>
    <lineage>
        <taxon>Eukaryota</taxon>
        <taxon>Metazoa</taxon>
        <taxon>Ecdysozoa</taxon>
        <taxon>Arthropoda</taxon>
        <taxon>Hexapoda</taxon>
        <taxon>Insecta</taxon>
        <taxon>Pterygota</taxon>
        <taxon>Neoptera</taxon>
        <taxon>Paraneoptera</taxon>
        <taxon>Hemiptera</taxon>
        <taxon>Sternorrhyncha</taxon>
        <taxon>Psylloidea</taxon>
        <taxon>Psyllidae</taxon>
        <taxon>Psyllinae</taxon>
        <taxon>Cacopsylla</taxon>
    </lineage>
</organism>
<reference evidence="14" key="1">
    <citation type="submission" date="2021-05" db="EMBL/GenBank/DDBJ databases">
        <authorList>
            <person name="Alioto T."/>
            <person name="Alioto T."/>
            <person name="Gomez Garrido J."/>
        </authorList>
    </citation>
    <scope>NUCLEOTIDE SEQUENCE</scope>
</reference>
<dbReference type="GO" id="GO:0005802">
    <property type="term" value="C:trans-Golgi network"/>
    <property type="evidence" value="ECO:0007669"/>
    <property type="project" value="InterPro"/>
</dbReference>
<feature type="domain" description="GAE" evidence="12">
    <location>
        <begin position="815"/>
        <end position="937"/>
    </location>
</feature>
<evidence type="ECO:0000256" key="3">
    <source>
        <dbReference type="ARBA" id="ARBA00008099"/>
    </source>
</evidence>
<keyword evidence="5" id="KW-0967">Endosome</keyword>
<feature type="compositionally biased region" description="Basic and acidic residues" evidence="10">
    <location>
        <begin position="758"/>
        <end position="773"/>
    </location>
</feature>
<feature type="region of interest" description="Disordered" evidence="10">
    <location>
        <begin position="758"/>
        <end position="791"/>
    </location>
</feature>
<feature type="compositionally biased region" description="Polar residues" evidence="10">
    <location>
        <begin position="970"/>
        <end position="993"/>
    </location>
</feature>
<feature type="region of interest" description="Disordered" evidence="10">
    <location>
        <begin position="150"/>
        <end position="204"/>
    </location>
</feature>
<keyword evidence="9" id="KW-0472">Membrane</keyword>
<dbReference type="Pfam" id="PF03127">
    <property type="entry name" value="GAT"/>
    <property type="match status" value="1"/>
</dbReference>
<name>A0A8D8M7S3_9HEMI</name>
<dbReference type="SMART" id="SM00288">
    <property type="entry name" value="VHS"/>
    <property type="match status" value="1"/>
</dbReference>
<protein>
    <submittedName>
        <fullName evidence="14">ADP-ribosylation factor-binding protein GGA1</fullName>
    </submittedName>
</protein>
<dbReference type="Pfam" id="PF02883">
    <property type="entry name" value="Alpha_adaptinC2"/>
    <property type="match status" value="1"/>
</dbReference>
<dbReference type="PROSITE" id="PS50909">
    <property type="entry name" value="GAT"/>
    <property type="match status" value="1"/>
</dbReference>
<evidence type="ECO:0000256" key="6">
    <source>
        <dbReference type="ARBA" id="ARBA00022843"/>
    </source>
</evidence>
<evidence type="ECO:0000256" key="10">
    <source>
        <dbReference type="SAM" id="MobiDB-lite"/>
    </source>
</evidence>
<keyword evidence="8" id="KW-0333">Golgi apparatus</keyword>
<dbReference type="GO" id="GO:0006886">
    <property type="term" value="P:intracellular protein transport"/>
    <property type="evidence" value="ECO:0007669"/>
    <property type="project" value="InterPro"/>
</dbReference>
<proteinExistence type="inferred from homology"/>
<dbReference type="PROSITE" id="PS50179">
    <property type="entry name" value="VHS"/>
    <property type="match status" value="1"/>
</dbReference>
<dbReference type="SUPFAM" id="SSF48464">
    <property type="entry name" value="ENTH/VHS domain"/>
    <property type="match status" value="1"/>
</dbReference>
<feature type="compositionally biased region" description="Pro residues" evidence="10">
    <location>
        <begin position="383"/>
        <end position="397"/>
    </location>
</feature>
<dbReference type="PANTHER" id="PTHR45905:SF1">
    <property type="entry name" value="GOLGI-LOCALIZED, GAMMA-ADAPTIN EAR CONTAINING, ARF BINDING PROTEIN"/>
    <property type="match status" value="1"/>
</dbReference>
<dbReference type="Pfam" id="PF00790">
    <property type="entry name" value="VHS"/>
    <property type="match status" value="1"/>
</dbReference>
<evidence type="ECO:0000313" key="14">
    <source>
        <dbReference type="EMBL" id="CAG6623584.1"/>
    </source>
</evidence>
<feature type="region of interest" description="Disordered" evidence="10">
    <location>
        <begin position="432"/>
        <end position="465"/>
    </location>
</feature>
<dbReference type="InterPro" id="IPR008152">
    <property type="entry name" value="Clathrin_a/b/g-adaptin_app_Ig"/>
</dbReference>
<dbReference type="Gene3D" id="1.20.58.160">
    <property type="match status" value="1"/>
</dbReference>
<evidence type="ECO:0000256" key="7">
    <source>
        <dbReference type="ARBA" id="ARBA00022927"/>
    </source>
</evidence>
<evidence type="ECO:0000256" key="8">
    <source>
        <dbReference type="ARBA" id="ARBA00023034"/>
    </source>
</evidence>
<evidence type="ECO:0000256" key="9">
    <source>
        <dbReference type="ARBA" id="ARBA00023136"/>
    </source>
</evidence>
<dbReference type="Gene3D" id="1.20.5.170">
    <property type="match status" value="1"/>
</dbReference>
<evidence type="ECO:0000256" key="5">
    <source>
        <dbReference type="ARBA" id="ARBA00022753"/>
    </source>
</evidence>
<dbReference type="Pfam" id="PF18308">
    <property type="entry name" value="GGA_N-GAT"/>
    <property type="match status" value="1"/>
</dbReference>
<feature type="region of interest" description="Disordered" evidence="10">
    <location>
        <begin position="1021"/>
        <end position="1041"/>
    </location>
</feature>
<dbReference type="InterPro" id="IPR041198">
    <property type="entry name" value="GGA_N-GAT"/>
</dbReference>
<dbReference type="InterPro" id="IPR027422">
    <property type="entry name" value="GGA1-3"/>
</dbReference>
<dbReference type="InterPro" id="IPR002014">
    <property type="entry name" value="VHS_dom"/>
</dbReference>
<dbReference type="InterPro" id="IPR008153">
    <property type="entry name" value="GAE_dom"/>
</dbReference>
<comment type="subcellular location">
    <subcellularLocation>
        <location evidence="2">Early endosome membrane</location>
        <topology evidence="2">Peripheral membrane protein</topology>
    </subcellularLocation>
    <subcellularLocation>
        <location evidence="1">Golgi apparatus</location>
        <location evidence="1">trans-Golgi network membrane</location>
        <topology evidence="1">Peripheral membrane protein</topology>
    </subcellularLocation>
</comment>
<keyword evidence="6" id="KW-0832">Ubl conjugation</keyword>
<feature type="domain" description="VHS" evidence="11">
    <location>
        <begin position="19"/>
        <end position="149"/>
    </location>
</feature>
<feature type="compositionally biased region" description="Low complexity" evidence="10">
    <location>
        <begin position="953"/>
        <end position="969"/>
    </location>
</feature>
<feature type="compositionally biased region" description="Polar residues" evidence="10">
    <location>
        <begin position="909"/>
        <end position="952"/>
    </location>
</feature>
<dbReference type="GO" id="GO:0031267">
    <property type="term" value="F:small GTPase binding"/>
    <property type="evidence" value="ECO:0007669"/>
    <property type="project" value="InterPro"/>
</dbReference>
<dbReference type="GO" id="GO:0043130">
    <property type="term" value="F:ubiquitin binding"/>
    <property type="evidence" value="ECO:0007669"/>
    <property type="project" value="InterPro"/>
</dbReference>
<keyword evidence="7" id="KW-0653">Protein transport</keyword>
<dbReference type="InterPro" id="IPR008942">
    <property type="entry name" value="ENTH_VHS"/>
</dbReference>
<dbReference type="SMART" id="SM00809">
    <property type="entry name" value="Alpha_adaptinC2"/>
    <property type="match status" value="1"/>
</dbReference>
<keyword evidence="4" id="KW-0813">Transport</keyword>
<feature type="domain" description="GAT" evidence="13">
    <location>
        <begin position="206"/>
        <end position="332"/>
    </location>
</feature>
<evidence type="ECO:0000256" key="4">
    <source>
        <dbReference type="ARBA" id="ARBA00022448"/>
    </source>
</evidence>
<feature type="region of interest" description="Disordered" evidence="10">
    <location>
        <begin position="648"/>
        <end position="675"/>
    </location>
</feature>
<comment type="similarity">
    <text evidence="3">Belongs to the GGA protein family.</text>
</comment>
<dbReference type="EMBL" id="HBUF01055222">
    <property type="protein sequence ID" value="CAG6623586.1"/>
    <property type="molecule type" value="Transcribed_RNA"/>
</dbReference>
<dbReference type="InterPro" id="IPR013041">
    <property type="entry name" value="Clathrin_app_Ig-like_sf"/>
</dbReference>
<dbReference type="GO" id="GO:0031901">
    <property type="term" value="C:early endosome membrane"/>
    <property type="evidence" value="ECO:0007669"/>
    <property type="project" value="UniProtKB-SubCell"/>
</dbReference>
<dbReference type="AlphaFoldDB" id="A0A8D8M7S3"/>
<sequence>MDKQFDIITTSLEALLQRGTSPKNVGRDSAAIDAFCGLVKKETECIPTAAKLIVSKMQSMQEWEALQALQLLESCMLHCGPLFHAEVGKFRFLNELIKLISPKYLGSLTPESVRTEIVQLLYLWTLDYPKETKIREAYEMLKKQRVVQSDPIISNRRAPPPPYTPTPTSTSTPSCSLNQSGLSMKPPTPSPAAPPLQSRSSSILEDENQSKLLQKLLQSKKPEDLQAANKLIKSMVSEEERKMEQRCKVMLEMESINNNASLLTEMLDNYTGGDSNDWDLIKELHGTCEGFRSTLVTLAQHLPSGDDDLFQLVISTNESLSEVLAKYTSTLNNLASIQTNTPLLDMSSARPSPQHTPSATGASHLNDLVDLIAQESSISSSSLPPPTPTSADLPPPNNNNTNNVDLLQDLLSNPQQQDVQLLNFTSRNPLGSQTALLNSQNMPPIPSNQIASSQNTIPSSNQHSQIDQTANLIPNSNLSSTAVSNALSSLTQEAFAAASVPNKDISSASLLNLSSSSSSVSNNTPSSFLLHSTSSIPTSVLDSTSTLLNNVSRNSSNVLPSSVSTNSHSTSSVSLSQSNAVPLDLISNASPMSNSILDLTGLGSSNLLSNGLGTSSPAASALNFNHLSHNAPGGQSQNKNITSASSGQNVHFMNKNSSSPNGQNLNKISSSVGVRSPSTANKLKALKDLDELVGESLNRLGLNEESAGAASQALAEKEGTNAALAAKEGTNHVRKVSNGGEDDEQLLLDDFTLEETNAVEKKGANENRDKEPDQTPTRKNSTPVCPTPHQPLSVPCDNAKLADITIRLEDILPSETKPLQAMADVNSMTILVHCTRTRPKRNVPVFVITTMSKHKTPLSRYLFQPVVPKGYKVRLQPPSSTSLPAFNPFLPSPAITQIMLIACPTQSMTDTTLSQPNTPSTLQGNGPVQNTILSNQDNTSNMTSQSSLVNIQGNGPNNTSSSPGNAAPSQINPLSNMGNASTLVSLQGNGPNMDQTCQNTAPSLVNLQGTASNMGSVRENADKENRGNMSNTGPLSENQSSSEVSCSISLKFVVSYEMDGETVSEMGEIRELPLCEL</sequence>
<dbReference type="PROSITE" id="PS50180">
    <property type="entry name" value="GAE"/>
    <property type="match status" value="1"/>
</dbReference>
<accession>A0A8D8M7S3</accession>
<dbReference type="SUPFAM" id="SSF49348">
    <property type="entry name" value="Clathrin adaptor appendage domain"/>
    <property type="match status" value="1"/>
</dbReference>
<dbReference type="Gene3D" id="2.60.40.1230">
    <property type="match status" value="1"/>
</dbReference>
<dbReference type="SUPFAM" id="SSF89009">
    <property type="entry name" value="GAT-like domain"/>
    <property type="match status" value="1"/>
</dbReference>
<feature type="region of interest" description="Disordered" evidence="10">
    <location>
        <begin position="377"/>
        <end position="405"/>
    </location>
</feature>
<evidence type="ECO:0000256" key="2">
    <source>
        <dbReference type="ARBA" id="ARBA00004220"/>
    </source>
</evidence>
<dbReference type="InterPro" id="IPR038425">
    <property type="entry name" value="GAT_sf"/>
</dbReference>
<evidence type="ECO:0000259" key="11">
    <source>
        <dbReference type="PROSITE" id="PS50179"/>
    </source>
</evidence>
<dbReference type="GO" id="GO:0035091">
    <property type="term" value="F:phosphatidylinositol binding"/>
    <property type="evidence" value="ECO:0007669"/>
    <property type="project" value="InterPro"/>
</dbReference>
<dbReference type="CDD" id="cd03567">
    <property type="entry name" value="VHS_GGA_metazoan"/>
    <property type="match status" value="1"/>
</dbReference>
<feature type="region of interest" description="Disordered" evidence="10">
    <location>
        <begin position="624"/>
        <end position="643"/>
    </location>
</feature>
<dbReference type="EMBL" id="HBUF01055220">
    <property type="protein sequence ID" value="CAG6623584.1"/>
    <property type="molecule type" value="Transcribed_RNA"/>
</dbReference>
<evidence type="ECO:0000259" key="13">
    <source>
        <dbReference type="PROSITE" id="PS50909"/>
    </source>
</evidence>